<dbReference type="PANTHER" id="PTHR11933:SF5">
    <property type="entry name" value="MITOCHONDRIAL TRNA-SPECIFIC 2-THIOURIDYLASE 1"/>
    <property type="match status" value="1"/>
</dbReference>
<dbReference type="Gene3D" id="2.40.30.10">
    <property type="entry name" value="Translation factors"/>
    <property type="match status" value="1"/>
</dbReference>
<name>A0ABU9DAX9_9PROT</name>
<dbReference type="InterPro" id="IPR004506">
    <property type="entry name" value="MnmA-like"/>
</dbReference>
<comment type="function">
    <text evidence="9">Catalyzes the 2-thiolation of uridine at the wobble position (U34) of tRNA, leading to the formation of s(2)U34.</text>
</comment>
<dbReference type="PANTHER" id="PTHR11933">
    <property type="entry name" value="TRNA 5-METHYLAMINOMETHYL-2-THIOURIDYLATE -METHYLTRANSFERASE"/>
    <property type="match status" value="1"/>
</dbReference>
<accession>A0ABU9DAX9</accession>
<keyword evidence="4 9" id="KW-0547">Nucleotide-binding</keyword>
<feature type="binding site" evidence="9">
    <location>
        <begin position="9"/>
        <end position="16"/>
    </location>
    <ligand>
        <name>ATP</name>
        <dbReference type="ChEBI" id="CHEBI:30616"/>
    </ligand>
</feature>
<comment type="similarity">
    <text evidence="9">Belongs to the MnmA/TRMU family.</text>
</comment>
<evidence type="ECO:0000256" key="4">
    <source>
        <dbReference type="ARBA" id="ARBA00022741"/>
    </source>
</evidence>
<dbReference type="RefSeq" id="WP_341371736.1">
    <property type="nucleotide sequence ID" value="NZ_JBBPCO010000014.1"/>
</dbReference>
<reference evidence="12 13" key="1">
    <citation type="submission" date="2024-04" db="EMBL/GenBank/DDBJ databases">
        <authorList>
            <person name="Abashina T."/>
            <person name="Shaikin A."/>
        </authorList>
    </citation>
    <scope>NUCLEOTIDE SEQUENCE [LARGE SCALE GENOMIC DNA]</scope>
    <source>
        <strain evidence="12 13">AAFK</strain>
    </source>
</reference>
<gene>
    <name evidence="9 12" type="primary">mnmA</name>
    <name evidence="12" type="ORF">WOB96_13060</name>
</gene>
<evidence type="ECO:0000256" key="3">
    <source>
        <dbReference type="ARBA" id="ARBA00022694"/>
    </source>
</evidence>
<evidence type="ECO:0000256" key="5">
    <source>
        <dbReference type="ARBA" id="ARBA00022840"/>
    </source>
</evidence>
<evidence type="ECO:0000256" key="9">
    <source>
        <dbReference type="HAMAP-Rule" id="MF_00144"/>
    </source>
</evidence>
<proteinExistence type="inferred from homology"/>
<feature type="binding site" evidence="9">
    <location>
        <position position="35"/>
    </location>
    <ligand>
        <name>ATP</name>
        <dbReference type="ChEBI" id="CHEBI:30616"/>
    </ligand>
</feature>
<dbReference type="SUPFAM" id="SSF52402">
    <property type="entry name" value="Adenine nucleotide alpha hydrolases-like"/>
    <property type="match status" value="1"/>
</dbReference>
<evidence type="ECO:0000259" key="10">
    <source>
        <dbReference type="Pfam" id="PF20258"/>
    </source>
</evidence>
<feature type="region of interest" description="Interaction with tRNA" evidence="9">
    <location>
        <begin position="304"/>
        <end position="305"/>
    </location>
</feature>
<dbReference type="InterPro" id="IPR046885">
    <property type="entry name" value="MnmA-like_C"/>
</dbReference>
<evidence type="ECO:0000256" key="6">
    <source>
        <dbReference type="ARBA" id="ARBA00022884"/>
    </source>
</evidence>
<feature type="active site" description="Cysteine persulfide intermediate" evidence="9">
    <location>
        <position position="198"/>
    </location>
</feature>
<dbReference type="NCBIfam" id="TIGR00420">
    <property type="entry name" value="trmU"/>
    <property type="match status" value="1"/>
</dbReference>
<evidence type="ECO:0000313" key="13">
    <source>
        <dbReference type="Proteomes" id="UP001446205"/>
    </source>
</evidence>
<evidence type="ECO:0000313" key="12">
    <source>
        <dbReference type="EMBL" id="MEK8090681.1"/>
    </source>
</evidence>
<feature type="domain" description="tRNA-specific 2-thiouridylase MnmA-like central" evidence="11">
    <location>
        <begin position="207"/>
        <end position="271"/>
    </location>
</feature>
<evidence type="ECO:0000259" key="11">
    <source>
        <dbReference type="Pfam" id="PF20259"/>
    </source>
</evidence>
<feature type="site" description="Interaction with tRNA" evidence="9">
    <location>
        <position position="126"/>
    </location>
</feature>
<dbReference type="InterPro" id="IPR014729">
    <property type="entry name" value="Rossmann-like_a/b/a_fold"/>
</dbReference>
<keyword evidence="2 9" id="KW-0808">Transferase</keyword>
<sequence length="354" mass="39094">MAGERVLVAMSGGVDSSVAAAILQQQGYEVIGATMRLWRGQGGEESSCCGLDDVSDARRVADRLGIPFYVLNYEESFRQTVIQNFLDDYQAGRTPNPCARCNQFMKFERLIQHAKALGASYLATGHYARLQRDEDGRAHLFRGRDSAKDQSYFLFATPPEQLDMLLFPVGGMDKPQVRALAADIGLRVANKPESQDICFVPSGDYGKFLRQELGEGFARPGEIVNEAGEVLGQHRGVPFYTVGQRKGLGVTSERPLYVKAILPAENRVVVGGETAIYQQEARLDNMNWFAGAEPAEGEFQVKLRYRSQPARARFLPEDQGTGRLVFESPQRAITPGQGAAFYRDDELLGGGWIV</sequence>
<feature type="binding site" evidence="9">
    <location>
        <position position="125"/>
    </location>
    <ligand>
        <name>ATP</name>
        <dbReference type="ChEBI" id="CHEBI:30616"/>
    </ligand>
</feature>
<comment type="caution">
    <text evidence="9">Lacks conserved residue(s) required for the propagation of feature annotation.</text>
</comment>
<dbReference type="Gene3D" id="2.30.30.280">
    <property type="entry name" value="Adenine nucleotide alpha hydrolases-like domains"/>
    <property type="match status" value="1"/>
</dbReference>
<keyword evidence="9" id="KW-0963">Cytoplasm</keyword>
<dbReference type="Gene3D" id="3.40.50.620">
    <property type="entry name" value="HUPs"/>
    <property type="match status" value="1"/>
</dbReference>
<dbReference type="Pfam" id="PF03054">
    <property type="entry name" value="tRNA_Me_trans"/>
    <property type="match status" value="1"/>
</dbReference>
<comment type="caution">
    <text evidence="12">The sequence shown here is derived from an EMBL/GenBank/DDBJ whole genome shotgun (WGS) entry which is preliminary data.</text>
</comment>
<keyword evidence="7 9" id="KW-1015">Disulfide bond</keyword>
<dbReference type="Pfam" id="PF20258">
    <property type="entry name" value="tRNA_Me_trans_C"/>
    <property type="match status" value="1"/>
</dbReference>
<dbReference type="GO" id="GO:0103016">
    <property type="term" value="F:tRNA-uridine 2-sulfurtransferase activity"/>
    <property type="evidence" value="ECO:0007669"/>
    <property type="project" value="UniProtKB-EC"/>
</dbReference>
<comment type="subcellular location">
    <subcellularLocation>
        <location evidence="9">Cytoplasm</location>
    </subcellularLocation>
</comment>
<keyword evidence="1 9" id="KW-0820">tRNA-binding</keyword>
<evidence type="ECO:0000256" key="7">
    <source>
        <dbReference type="ARBA" id="ARBA00023157"/>
    </source>
</evidence>
<feature type="site" description="Interaction with tRNA" evidence="9">
    <location>
        <position position="337"/>
    </location>
</feature>
<dbReference type="NCBIfam" id="NF001138">
    <property type="entry name" value="PRK00143.1"/>
    <property type="match status" value="1"/>
</dbReference>
<keyword evidence="6 9" id="KW-0694">RNA-binding</keyword>
<dbReference type="Proteomes" id="UP001446205">
    <property type="component" value="Unassembled WGS sequence"/>
</dbReference>
<protein>
    <recommendedName>
        <fullName evidence="9">tRNA-specific 2-thiouridylase MnmA</fullName>
        <ecNumber evidence="9">2.8.1.13</ecNumber>
    </recommendedName>
</protein>
<dbReference type="EC" id="2.8.1.13" evidence="9"/>
<dbReference type="CDD" id="cd01998">
    <property type="entry name" value="MnmA_TRMU-like"/>
    <property type="match status" value="1"/>
</dbReference>
<keyword evidence="3 9" id="KW-0819">tRNA processing</keyword>
<feature type="region of interest" description="Interaction with tRNA" evidence="9">
    <location>
        <begin position="148"/>
        <end position="150"/>
    </location>
</feature>
<evidence type="ECO:0000256" key="8">
    <source>
        <dbReference type="ARBA" id="ARBA00051542"/>
    </source>
</evidence>
<dbReference type="EMBL" id="JBBPCO010000014">
    <property type="protein sequence ID" value="MEK8090681.1"/>
    <property type="molecule type" value="Genomic_DNA"/>
</dbReference>
<comment type="catalytic activity">
    <reaction evidence="8 9">
        <text>S-sulfanyl-L-cysteinyl-[protein] + uridine(34) in tRNA + AH2 + ATP = 2-thiouridine(34) in tRNA + L-cysteinyl-[protein] + A + AMP + diphosphate + H(+)</text>
        <dbReference type="Rhea" id="RHEA:47032"/>
        <dbReference type="Rhea" id="RHEA-COMP:10131"/>
        <dbReference type="Rhea" id="RHEA-COMP:11726"/>
        <dbReference type="Rhea" id="RHEA-COMP:11727"/>
        <dbReference type="Rhea" id="RHEA-COMP:11728"/>
        <dbReference type="ChEBI" id="CHEBI:13193"/>
        <dbReference type="ChEBI" id="CHEBI:15378"/>
        <dbReference type="ChEBI" id="CHEBI:17499"/>
        <dbReference type="ChEBI" id="CHEBI:29950"/>
        <dbReference type="ChEBI" id="CHEBI:30616"/>
        <dbReference type="ChEBI" id="CHEBI:33019"/>
        <dbReference type="ChEBI" id="CHEBI:61963"/>
        <dbReference type="ChEBI" id="CHEBI:65315"/>
        <dbReference type="ChEBI" id="CHEBI:87170"/>
        <dbReference type="ChEBI" id="CHEBI:456215"/>
        <dbReference type="EC" id="2.8.1.13"/>
    </reaction>
</comment>
<feature type="active site" description="Nucleophile" evidence="9">
    <location>
        <position position="101"/>
    </location>
</feature>
<evidence type="ECO:0000256" key="1">
    <source>
        <dbReference type="ARBA" id="ARBA00022555"/>
    </source>
</evidence>
<keyword evidence="13" id="KW-1185">Reference proteome</keyword>
<dbReference type="HAMAP" id="MF_00144">
    <property type="entry name" value="tRNA_thiouridyl_MnmA"/>
    <property type="match status" value="1"/>
</dbReference>
<dbReference type="Pfam" id="PF20259">
    <property type="entry name" value="tRNA_Me_trans_M"/>
    <property type="match status" value="1"/>
</dbReference>
<dbReference type="InterPro" id="IPR023382">
    <property type="entry name" value="MnmA-like_central_sf"/>
</dbReference>
<feature type="domain" description="tRNA-specific 2-thiouridylase MnmA-like C-terminal" evidence="10">
    <location>
        <begin position="280"/>
        <end position="353"/>
    </location>
</feature>
<evidence type="ECO:0000256" key="2">
    <source>
        <dbReference type="ARBA" id="ARBA00022679"/>
    </source>
</evidence>
<dbReference type="InterPro" id="IPR046884">
    <property type="entry name" value="MnmA-like_central"/>
</dbReference>
<feature type="disulfide bond" description="Alternate" evidence="9">
    <location>
        <begin position="101"/>
        <end position="198"/>
    </location>
</feature>
<keyword evidence="5 9" id="KW-0067">ATP-binding</keyword>
<organism evidence="12 13">
    <name type="scientific">Thermithiobacillus plumbiphilus</name>
    <dbReference type="NCBI Taxonomy" id="1729899"/>
    <lineage>
        <taxon>Bacteria</taxon>
        <taxon>Pseudomonadati</taxon>
        <taxon>Pseudomonadota</taxon>
        <taxon>Acidithiobacillia</taxon>
        <taxon>Acidithiobacillales</taxon>
        <taxon>Thermithiobacillaceae</taxon>
        <taxon>Thermithiobacillus</taxon>
    </lineage>
</organism>